<reference evidence="2 3" key="1">
    <citation type="journal article" date="2017" name="Appl. Environ. Microbiol.">
        <title>Parallel evolution of two clades of a major Atlantic endemic Vibrio parahaemolyticus pathogen lineage by independent acquisition of related pathogenicity islands.</title>
        <authorList>
            <person name="Xu F."/>
            <person name="Gonzalez-Escalona N."/>
            <person name="Drees K.P."/>
            <person name="Sebra R.P."/>
            <person name="Cooper V.S."/>
            <person name="Jones S.H."/>
            <person name="Whistler C.A."/>
        </authorList>
    </citation>
    <scope>NUCLEOTIDE SEQUENCE [LARGE SCALE GENOMIC DNA]</scope>
    <source>
        <strain evidence="2 3">MAVP-3</strain>
    </source>
</reference>
<evidence type="ECO:0000313" key="2">
    <source>
        <dbReference type="EMBL" id="OXE29275.1"/>
    </source>
</evidence>
<evidence type="ECO:0000313" key="3">
    <source>
        <dbReference type="Proteomes" id="UP000214596"/>
    </source>
</evidence>
<keyword evidence="1" id="KW-1133">Transmembrane helix</keyword>
<gene>
    <name evidence="2" type="ORF">CA163_29475</name>
</gene>
<feature type="transmembrane region" description="Helical" evidence="1">
    <location>
        <begin position="16"/>
        <end position="33"/>
    </location>
</feature>
<accession>A0A227J4B4</accession>
<proteinExistence type="predicted"/>
<dbReference type="AlphaFoldDB" id="A0A227J4B4"/>
<comment type="caution">
    <text evidence="2">The sequence shown here is derived from an EMBL/GenBank/DDBJ whole genome shotgun (WGS) entry which is preliminary data.</text>
</comment>
<dbReference type="Proteomes" id="UP000214596">
    <property type="component" value="Unassembled WGS sequence"/>
</dbReference>
<sequence>MRLSDVFYSARTVFDVPRFLVVVTVFLRIRLVFNHYRLFRWFCHVFSYQELAFDACLNLHLNPRGDQRERLRF</sequence>
<dbReference type="EMBL" id="NIXT01003432">
    <property type="protein sequence ID" value="OXE29275.1"/>
    <property type="molecule type" value="Genomic_DNA"/>
</dbReference>
<name>A0A227J4B4_VIBPH</name>
<keyword evidence="1" id="KW-0472">Membrane</keyword>
<organism evidence="2 3">
    <name type="scientific">Vibrio parahaemolyticus</name>
    <dbReference type="NCBI Taxonomy" id="670"/>
    <lineage>
        <taxon>Bacteria</taxon>
        <taxon>Pseudomonadati</taxon>
        <taxon>Pseudomonadota</taxon>
        <taxon>Gammaproteobacteria</taxon>
        <taxon>Vibrionales</taxon>
        <taxon>Vibrionaceae</taxon>
        <taxon>Vibrio</taxon>
    </lineage>
</organism>
<evidence type="ECO:0000256" key="1">
    <source>
        <dbReference type="SAM" id="Phobius"/>
    </source>
</evidence>
<keyword evidence="1" id="KW-0812">Transmembrane</keyword>
<feature type="non-terminal residue" evidence="2">
    <location>
        <position position="1"/>
    </location>
</feature>
<protein>
    <submittedName>
        <fullName evidence="2">Uncharacterized protein</fullName>
    </submittedName>
</protein>